<organism evidence="2 3">
    <name type="scientific">Haloferax volcanii</name>
    <name type="common">Halobacterium volcanii</name>
    <dbReference type="NCBI Taxonomy" id="2246"/>
    <lineage>
        <taxon>Archaea</taxon>
        <taxon>Methanobacteriati</taxon>
        <taxon>Methanobacteriota</taxon>
        <taxon>Stenosarchaea group</taxon>
        <taxon>Halobacteria</taxon>
        <taxon>Halobacteriales</taxon>
        <taxon>Haloferacaceae</taxon>
        <taxon>Haloferax</taxon>
    </lineage>
</organism>
<dbReference type="EMBL" id="CP048738">
    <property type="protein sequence ID" value="QIB79561.1"/>
    <property type="molecule type" value="Genomic_DNA"/>
</dbReference>
<reference evidence="2 3" key="1">
    <citation type="submission" date="2019-07" db="EMBL/GenBank/DDBJ databases">
        <title>Draft genome sequence of Haloferax volcanii SS0101, isolated from salt farm in Samut Sakhon, Thailand.</title>
        <authorList>
            <person name="Wanthongcharoen S."/>
            <person name="Yamprayoonswat W."/>
            <person name="Ruangsuj P."/>
            <person name="Thongpramul N."/>
            <person name="Jumpathong W."/>
            <person name="Sittihan S."/>
            <person name="Kanjanavas P."/>
            <person name="Yasawong M."/>
        </authorList>
    </citation>
    <scope>NUCLEOTIDE SEQUENCE [LARGE SCALE GENOMIC DNA]</scope>
    <source>
        <strain evidence="2 3">SS0101</strain>
    </source>
</reference>
<sequence>MSSPPFLHIDEFDGTDRFVRTKAFVNYTIDLNSHTPNQKVMLGNRDRGDIQIPCVVFNADITLEEGCGYEFGGFDNQWDAGEEIQLKLHKRSWANKFYDPNDE</sequence>
<accession>A0A6C0UYS2</accession>
<proteinExistence type="predicted"/>
<evidence type="ECO:0000313" key="1">
    <source>
        <dbReference type="EMBL" id="QIB79561.1"/>
    </source>
</evidence>
<name>A0A558GDJ0_HALVO</name>
<evidence type="ECO:0000313" key="3">
    <source>
        <dbReference type="Proteomes" id="UP000320212"/>
    </source>
</evidence>
<dbReference type="RefSeq" id="WP_144858509.1">
    <property type="nucleotide sequence ID" value="NZ_CP048738.1"/>
</dbReference>
<protein>
    <submittedName>
        <fullName evidence="2">Uncharacterized protein</fullName>
    </submittedName>
</protein>
<dbReference type="EMBL" id="VMTR01000016">
    <property type="protein sequence ID" value="TVT95838.1"/>
    <property type="molecule type" value="Genomic_DNA"/>
</dbReference>
<dbReference type="GeneID" id="44084987"/>
<evidence type="ECO:0000313" key="4">
    <source>
        <dbReference type="Proteomes" id="UP000465667"/>
    </source>
</evidence>
<accession>A0A558GDJ0</accession>
<dbReference type="Proteomes" id="UP000465667">
    <property type="component" value="Chromosome"/>
</dbReference>
<dbReference type="AlphaFoldDB" id="A0A558GDJ0"/>
<evidence type="ECO:0000313" key="2">
    <source>
        <dbReference type="EMBL" id="TVT95838.1"/>
    </source>
</evidence>
<reference evidence="1 4" key="2">
    <citation type="submission" date="2020-02" db="EMBL/GenBank/DDBJ databases">
        <title>Whole genome sequence of Haloferax alexandrinus pws1.</title>
        <authorList>
            <person name="Verma D.K."/>
            <person name="Gopal K."/>
            <person name="Prasad E.S."/>
        </authorList>
    </citation>
    <scope>NUCLEOTIDE SEQUENCE [LARGE SCALE GENOMIC DNA]</scope>
    <source>
        <strain evidence="4">wsp1</strain>
        <strain evidence="1">Wsp1</strain>
    </source>
</reference>
<dbReference type="KEGG" id="hale:G3A49_16220"/>
<dbReference type="Proteomes" id="UP000320212">
    <property type="component" value="Unassembled WGS sequence"/>
</dbReference>
<gene>
    <name evidence="2" type="ORF">FQA18_04415</name>
    <name evidence="1" type="ORF">G3A49_16220</name>
</gene>